<keyword evidence="3 9" id="KW-0863">Zinc-finger</keyword>
<dbReference type="PROSITE" id="PS51141">
    <property type="entry name" value="ZF_SBP"/>
    <property type="match status" value="1"/>
</dbReference>
<name>A0A9E7KP61_9LILI</name>
<keyword evidence="7" id="KW-0804">Transcription</keyword>
<dbReference type="Pfam" id="PF03110">
    <property type="entry name" value="SBP"/>
    <property type="match status" value="1"/>
</dbReference>
<evidence type="ECO:0000256" key="2">
    <source>
        <dbReference type="ARBA" id="ARBA00022723"/>
    </source>
</evidence>
<protein>
    <submittedName>
        <fullName evidence="12">Squamosa promoter-binding-like protein</fullName>
    </submittedName>
</protein>
<dbReference type="Proteomes" id="UP001055439">
    <property type="component" value="Chromosome 8"/>
</dbReference>
<dbReference type="EMBL" id="CP097510">
    <property type="protein sequence ID" value="URE22295.1"/>
    <property type="molecule type" value="Genomic_DNA"/>
</dbReference>
<keyword evidence="6" id="KW-0238">DNA-binding</keyword>
<evidence type="ECO:0000256" key="8">
    <source>
        <dbReference type="ARBA" id="ARBA00023242"/>
    </source>
</evidence>
<dbReference type="AlphaFoldDB" id="A0A9E7KP61"/>
<dbReference type="EMBL" id="CP097510">
    <property type="protein sequence ID" value="URE22296.1"/>
    <property type="molecule type" value="Genomic_DNA"/>
</dbReference>
<keyword evidence="13" id="KW-1185">Reference proteome</keyword>
<keyword evidence="5" id="KW-0805">Transcription regulation</keyword>
<keyword evidence="2" id="KW-0479">Metal-binding</keyword>
<dbReference type="GO" id="GO:0005634">
    <property type="term" value="C:nucleus"/>
    <property type="evidence" value="ECO:0007669"/>
    <property type="project" value="UniProtKB-SubCell"/>
</dbReference>
<gene>
    <name evidence="12" type="ORF">MUK42_13267</name>
</gene>
<evidence type="ECO:0000313" key="12">
    <source>
        <dbReference type="EMBL" id="URE22295.1"/>
    </source>
</evidence>
<evidence type="ECO:0000256" key="9">
    <source>
        <dbReference type="PROSITE-ProRule" id="PRU00470"/>
    </source>
</evidence>
<evidence type="ECO:0000256" key="7">
    <source>
        <dbReference type="ARBA" id="ARBA00023163"/>
    </source>
</evidence>
<evidence type="ECO:0000256" key="4">
    <source>
        <dbReference type="ARBA" id="ARBA00022833"/>
    </source>
</evidence>
<dbReference type="SUPFAM" id="SSF103612">
    <property type="entry name" value="SBT domain"/>
    <property type="match status" value="1"/>
</dbReference>
<evidence type="ECO:0000256" key="3">
    <source>
        <dbReference type="ARBA" id="ARBA00022771"/>
    </source>
</evidence>
<evidence type="ECO:0000259" key="11">
    <source>
        <dbReference type="PROSITE" id="PS51141"/>
    </source>
</evidence>
<evidence type="ECO:0000256" key="1">
    <source>
        <dbReference type="ARBA" id="ARBA00004123"/>
    </source>
</evidence>
<proteinExistence type="predicted"/>
<evidence type="ECO:0000313" key="13">
    <source>
        <dbReference type="Proteomes" id="UP001055439"/>
    </source>
</evidence>
<organism evidence="12 13">
    <name type="scientific">Musa troglodytarum</name>
    <name type="common">fe'i banana</name>
    <dbReference type="NCBI Taxonomy" id="320322"/>
    <lineage>
        <taxon>Eukaryota</taxon>
        <taxon>Viridiplantae</taxon>
        <taxon>Streptophyta</taxon>
        <taxon>Embryophyta</taxon>
        <taxon>Tracheophyta</taxon>
        <taxon>Spermatophyta</taxon>
        <taxon>Magnoliopsida</taxon>
        <taxon>Liliopsida</taxon>
        <taxon>Zingiberales</taxon>
        <taxon>Musaceae</taxon>
        <taxon>Musa</taxon>
    </lineage>
</organism>
<feature type="domain" description="SBP-type" evidence="11">
    <location>
        <begin position="75"/>
        <end position="152"/>
    </location>
</feature>
<accession>A0A9E7KP61</accession>
<evidence type="ECO:0000256" key="10">
    <source>
        <dbReference type="SAM" id="MobiDB-lite"/>
    </source>
</evidence>
<keyword evidence="4" id="KW-0862">Zinc</keyword>
<comment type="subcellular location">
    <subcellularLocation>
        <location evidence="1">Nucleus</location>
    </subcellularLocation>
</comment>
<dbReference type="InterPro" id="IPR036893">
    <property type="entry name" value="SBP_sf"/>
</dbReference>
<dbReference type="OrthoDB" id="514967at2759"/>
<dbReference type="InterPro" id="IPR004333">
    <property type="entry name" value="SBP_dom"/>
</dbReference>
<keyword evidence="8" id="KW-0539">Nucleus</keyword>
<sequence>METSASSLQSVSGAYGSSDSFHGLKFVRNGGGGGGGGDGGGGSFLEASVYLAPMAAAPPPRKGKGVAQRGQPPPPPRCQVEGCNVDLTGIKAYYCRHKVCGMHSKSPKVVVAGIEQRFCQQCSRFHQLHEFDQGKRSCRRRLACHNKRRRKPPPGTLSSAFHEDSNGFRGFLVDFTHPKLPALVRDVWQIGQAGDQAPSIRYQCGIGTPSSRGVMLLQDPGTEPIFSTPGTLDLAAGSDSSCALSLLSQPWDSTSKVNHLAISSEGIPIAEPTSKNDCIDSSWGFKGLEGSSSSTAFDARPRQVGHPENSHFSGELELAFLKRQCTGLDPCRRYQHFDDAMNWSL</sequence>
<reference evidence="12" key="1">
    <citation type="submission" date="2022-05" db="EMBL/GenBank/DDBJ databases">
        <title>The Musa troglodytarum L. genome provides insights into the mechanism of non-climacteric behaviour and enrichment of carotenoids.</title>
        <authorList>
            <person name="Wang J."/>
        </authorList>
    </citation>
    <scope>NUCLEOTIDE SEQUENCE</scope>
    <source>
        <tissue evidence="12">Leaf</tissue>
    </source>
</reference>
<dbReference type="EMBL" id="CP097510">
    <property type="protein sequence ID" value="URE22294.1"/>
    <property type="molecule type" value="Genomic_DNA"/>
</dbReference>
<dbReference type="GO" id="GO:0008270">
    <property type="term" value="F:zinc ion binding"/>
    <property type="evidence" value="ECO:0007669"/>
    <property type="project" value="UniProtKB-KW"/>
</dbReference>
<dbReference type="FunFam" id="4.10.1100.10:FF:000001">
    <property type="entry name" value="Squamosa promoter-binding-like protein 14"/>
    <property type="match status" value="1"/>
</dbReference>
<dbReference type="InterPro" id="IPR044817">
    <property type="entry name" value="SBP-like"/>
</dbReference>
<evidence type="ECO:0000256" key="6">
    <source>
        <dbReference type="ARBA" id="ARBA00023125"/>
    </source>
</evidence>
<dbReference type="GO" id="GO:0003677">
    <property type="term" value="F:DNA binding"/>
    <property type="evidence" value="ECO:0007669"/>
    <property type="project" value="UniProtKB-KW"/>
</dbReference>
<feature type="region of interest" description="Disordered" evidence="10">
    <location>
        <begin position="56"/>
        <end position="78"/>
    </location>
</feature>
<dbReference type="Gene3D" id="4.10.1100.10">
    <property type="entry name" value="Transcription factor, SBP-box domain"/>
    <property type="match status" value="1"/>
</dbReference>
<evidence type="ECO:0000256" key="5">
    <source>
        <dbReference type="ARBA" id="ARBA00023015"/>
    </source>
</evidence>
<dbReference type="PANTHER" id="PTHR31251:SF226">
    <property type="entry name" value="SQUAMOSA PROMOTER-BINDING-LIKE PROTEIN 6"/>
    <property type="match status" value="1"/>
</dbReference>
<dbReference type="PANTHER" id="PTHR31251">
    <property type="entry name" value="SQUAMOSA PROMOTER-BINDING-LIKE PROTEIN 4"/>
    <property type="match status" value="1"/>
</dbReference>